<gene>
    <name evidence="2" type="ORF">CAPTEDRAFT_115876</name>
</gene>
<dbReference type="HOGENOM" id="CLU_010086_3_0_1"/>
<evidence type="ECO:0008006" key="5">
    <source>
        <dbReference type="Google" id="ProtNLM"/>
    </source>
</evidence>
<evidence type="ECO:0000313" key="2">
    <source>
        <dbReference type="EMBL" id="ELU04997.1"/>
    </source>
</evidence>
<dbReference type="EMBL" id="KB301890">
    <property type="protein sequence ID" value="ELU04997.1"/>
    <property type="molecule type" value="Genomic_DNA"/>
</dbReference>
<proteinExistence type="predicted"/>
<reference evidence="4" key="1">
    <citation type="submission" date="2012-12" db="EMBL/GenBank/DDBJ databases">
        <authorList>
            <person name="Hellsten U."/>
            <person name="Grimwood J."/>
            <person name="Chapman J.A."/>
            <person name="Shapiro H."/>
            <person name="Aerts A."/>
            <person name="Otillar R.P."/>
            <person name="Terry A.Y."/>
            <person name="Boore J.L."/>
            <person name="Simakov O."/>
            <person name="Marletaz F."/>
            <person name="Cho S.-J."/>
            <person name="Edsinger-Gonzales E."/>
            <person name="Havlak P."/>
            <person name="Kuo D.-H."/>
            <person name="Larsson T."/>
            <person name="Lv J."/>
            <person name="Arendt D."/>
            <person name="Savage R."/>
            <person name="Osoegawa K."/>
            <person name="de Jong P."/>
            <person name="Lindberg D.R."/>
            <person name="Seaver E.C."/>
            <person name="Weisblat D.A."/>
            <person name="Putnam N.H."/>
            <person name="Grigoriev I.V."/>
            <person name="Rokhsar D.S."/>
        </authorList>
    </citation>
    <scope>NUCLEOTIDE SEQUENCE</scope>
    <source>
        <strain evidence="4">I ESC-2004</strain>
    </source>
</reference>
<dbReference type="Proteomes" id="UP000014760">
    <property type="component" value="Unassembled WGS sequence"/>
</dbReference>
<sequence>EMDLHRAIEETQVALNLFLNNHFSEARNRLEPWSDRSPYHALGYGTMLTLQAAMTFEASDIEAASTVVKRSIHVCNKSRKKSSMMDNFVGSKTFYDKYTKDELHAELCYAECLIERALLTFIQDENLINFVKGSLKIRACYQSFKECQKILEKRTWREDDEKIHFESGVCMGIGAFNLMISLLPSKILKLLEFVGFSGNKRVGLQELQKGAGLHNSLRGPLCSLALIGYHTVVTYVIGTADGDIEMAQNLLKPCLQKYPKGALFLFFAGRIQEIKGNISEALVNFEDSIDSQSEWRQFHHLCFWELMWCHSFRGDWLLAMKYAERLCKESRWSRATYLYLKASFLMLCDDQTEDTTAHLISIHRQVPKMKQKIAGKSLPIEKFAVKKAKRYTDQKNMLFLPAYEMIYVWNGFSILGKKIELIEPVLVDVEKVLNDILKQKDEVLNYTDDYCLALLLKGVCLRYKQQLFQAEQCFREIQSLEKELKQDHYLVPYSMMELAMLHMINKDWAEAKSVLDKAKQNYKGYSLESRLHFRVHAANLRIKAETEPEAAENGADSLPDTPTMFSSTSASKPFAAPYVDDDDLDQMTQDLKSKLDVRESKETQDTKF</sequence>
<reference evidence="2 4" key="2">
    <citation type="journal article" date="2013" name="Nature">
        <title>Insights into bilaterian evolution from three spiralian genomes.</title>
        <authorList>
            <person name="Simakov O."/>
            <person name="Marletaz F."/>
            <person name="Cho S.J."/>
            <person name="Edsinger-Gonzales E."/>
            <person name="Havlak P."/>
            <person name="Hellsten U."/>
            <person name="Kuo D.H."/>
            <person name="Larsson T."/>
            <person name="Lv J."/>
            <person name="Arendt D."/>
            <person name="Savage R."/>
            <person name="Osoegawa K."/>
            <person name="de Jong P."/>
            <person name="Grimwood J."/>
            <person name="Chapman J.A."/>
            <person name="Shapiro H."/>
            <person name="Aerts A."/>
            <person name="Otillar R.P."/>
            <person name="Terry A.Y."/>
            <person name="Boore J.L."/>
            <person name="Grigoriev I.V."/>
            <person name="Lindberg D.R."/>
            <person name="Seaver E.C."/>
            <person name="Weisblat D.A."/>
            <person name="Putnam N.H."/>
            <person name="Rokhsar D.S."/>
        </authorList>
    </citation>
    <scope>NUCLEOTIDE SEQUENCE</scope>
    <source>
        <strain evidence="2 4">I ESC-2004</strain>
    </source>
</reference>
<dbReference type="Gene3D" id="1.25.40.10">
    <property type="entry name" value="Tetratricopeptide repeat domain"/>
    <property type="match status" value="2"/>
</dbReference>
<protein>
    <recommendedName>
        <fullName evidence="5">Tetratricopeptide repeat protein 39B</fullName>
    </recommendedName>
</protein>
<keyword evidence="4" id="KW-1185">Reference proteome</keyword>
<dbReference type="AlphaFoldDB" id="R7UM33"/>
<feature type="non-terminal residue" evidence="2">
    <location>
        <position position="1"/>
    </location>
</feature>
<feature type="compositionally biased region" description="Basic and acidic residues" evidence="1">
    <location>
        <begin position="591"/>
        <end position="608"/>
    </location>
</feature>
<dbReference type="Pfam" id="PF10300">
    <property type="entry name" value="Iml2-TPR_39"/>
    <property type="match status" value="1"/>
</dbReference>
<name>R7UM33_CAPTE</name>
<organism evidence="2">
    <name type="scientific">Capitella teleta</name>
    <name type="common">Polychaete worm</name>
    <dbReference type="NCBI Taxonomy" id="283909"/>
    <lineage>
        <taxon>Eukaryota</taxon>
        <taxon>Metazoa</taxon>
        <taxon>Spiralia</taxon>
        <taxon>Lophotrochozoa</taxon>
        <taxon>Annelida</taxon>
        <taxon>Polychaeta</taxon>
        <taxon>Sedentaria</taxon>
        <taxon>Scolecida</taxon>
        <taxon>Capitellidae</taxon>
        <taxon>Capitella</taxon>
    </lineage>
</organism>
<evidence type="ECO:0000256" key="1">
    <source>
        <dbReference type="SAM" id="MobiDB-lite"/>
    </source>
</evidence>
<accession>R7UM33</accession>
<dbReference type="OrthoDB" id="43460at2759"/>
<evidence type="ECO:0000313" key="4">
    <source>
        <dbReference type="Proteomes" id="UP000014760"/>
    </source>
</evidence>
<dbReference type="InterPro" id="IPR011990">
    <property type="entry name" value="TPR-like_helical_dom_sf"/>
</dbReference>
<dbReference type="STRING" id="283909.R7UM33"/>
<dbReference type="EMBL" id="AMQN01007978">
    <property type="status" value="NOT_ANNOTATED_CDS"/>
    <property type="molecule type" value="Genomic_DNA"/>
</dbReference>
<dbReference type="SUPFAM" id="SSF48452">
    <property type="entry name" value="TPR-like"/>
    <property type="match status" value="1"/>
</dbReference>
<dbReference type="PANTHER" id="PTHR31859">
    <property type="entry name" value="TETRATRICOPEPTIDE REPEAT PROTEIN 39 FAMILY MEMBER"/>
    <property type="match status" value="1"/>
</dbReference>
<dbReference type="PANTHER" id="PTHR31859:SF9">
    <property type="entry name" value="TETRATRICOPEPTIDE REPEAT PROTEIN 39B"/>
    <property type="match status" value="1"/>
</dbReference>
<dbReference type="OMA" id="ELMWAHC"/>
<evidence type="ECO:0000313" key="3">
    <source>
        <dbReference type="EnsemblMetazoa" id="CapteP115876"/>
    </source>
</evidence>
<reference evidence="3" key="3">
    <citation type="submission" date="2015-06" db="UniProtKB">
        <authorList>
            <consortium name="EnsemblMetazoa"/>
        </authorList>
    </citation>
    <scope>IDENTIFICATION</scope>
</reference>
<dbReference type="InterPro" id="IPR019412">
    <property type="entry name" value="IML2/TPR_39"/>
</dbReference>
<dbReference type="EnsemblMetazoa" id="CapteT115876">
    <property type="protein sequence ID" value="CapteP115876"/>
    <property type="gene ID" value="CapteG115876"/>
</dbReference>
<feature type="region of interest" description="Disordered" evidence="1">
    <location>
        <begin position="544"/>
        <end position="608"/>
    </location>
</feature>